<gene>
    <name evidence="1" type="ORF">GZ77_26595</name>
</gene>
<comment type="caution">
    <text evidence="1">The sequence shown here is derived from an EMBL/GenBank/DDBJ whole genome shotgun (WGS) entry which is preliminary data.</text>
</comment>
<reference evidence="1 2" key="1">
    <citation type="submission" date="2014-06" db="EMBL/GenBank/DDBJ databases">
        <title>Whole Genome Sequences of Three Symbiotic Endozoicomonas Bacteria.</title>
        <authorList>
            <person name="Neave M.J."/>
            <person name="Apprill A."/>
            <person name="Voolstra C.R."/>
        </authorList>
    </citation>
    <scope>NUCLEOTIDE SEQUENCE [LARGE SCALE GENOMIC DNA]</scope>
    <source>
        <strain evidence="1 2">LMG 24815</strain>
    </source>
</reference>
<evidence type="ECO:0000313" key="1">
    <source>
        <dbReference type="EMBL" id="KEQ11228.1"/>
    </source>
</evidence>
<feature type="non-terminal residue" evidence="1">
    <location>
        <position position="1"/>
    </location>
</feature>
<protein>
    <submittedName>
        <fullName evidence="1">Uncharacterized protein</fullName>
    </submittedName>
</protein>
<dbReference type="RefSeq" id="WP_034880260.1">
    <property type="nucleotide sequence ID" value="NZ_JOKG01000012.1"/>
</dbReference>
<organism evidence="1 2">
    <name type="scientific">Endozoicomonas montiporae</name>
    <dbReference type="NCBI Taxonomy" id="1027273"/>
    <lineage>
        <taxon>Bacteria</taxon>
        <taxon>Pseudomonadati</taxon>
        <taxon>Pseudomonadota</taxon>
        <taxon>Gammaproteobacteria</taxon>
        <taxon>Oceanospirillales</taxon>
        <taxon>Endozoicomonadaceae</taxon>
        <taxon>Endozoicomonas</taxon>
    </lineage>
</organism>
<evidence type="ECO:0000313" key="2">
    <source>
        <dbReference type="Proteomes" id="UP000028006"/>
    </source>
</evidence>
<name>A0A081MYF5_9GAMM</name>
<keyword evidence="2" id="KW-1185">Reference proteome</keyword>
<sequence>YFARSAHPDVKGAEPVSPEPVTVNLYVLSRVGDGVPTQDILDAVSATTEPVRPLSDKFKALPAEIIRYVIDAELFLKRGPDPELVVKEAIKRLELYISAQHRLKAWVTDAGIKHALKVEGVEDVRPNNWTDIHCEKYQAPYCTDYKVEIGGYVE</sequence>
<dbReference type="EMBL" id="JOKG01000012">
    <property type="protein sequence ID" value="KEQ11228.1"/>
    <property type="molecule type" value="Genomic_DNA"/>
</dbReference>
<dbReference type="Proteomes" id="UP000028006">
    <property type="component" value="Unassembled WGS sequence"/>
</dbReference>
<accession>A0A081MYF5</accession>
<dbReference type="AlphaFoldDB" id="A0A081MYF5"/>
<dbReference type="eggNOG" id="COG3948">
    <property type="taxonomic scope" value="Bacteria"/>
</dbReference>
<proteinExistence type="predicted"/>